<dbReference type="EMBL" id="QPFP01000218">
    <property type="protein sequence ID" value="TEB18889.1"/>
    <property type="molecule type" value="Genomic_DNA"/>
</dbReference>
<name>A0A4Y7SBF2_COPMI</name>
<dbReference type="Pfam" id="PF02816">
    <property type="entry name" value="Alpha_kinase"/>
    <property type="match status" value="1"/>
</dbReference>
<keyword evidence="9" id="KW-1185">Reference proteome</keyword>
<dbReference type="AlphaFoldDB" id="A0A4Y7SBF2"/>
<dbReference type="PANTHER" id="PTHR45992">
    <property type="entry name" value="EUKARYOTIC ELONGATION FACTOR 2 KINASE-RELATED"/>
    <property type="match status" value="1"/>
</dbReference>
<evidence type="ECO:0000259" key="7">
    <source>
        <dbReference type="PROSITE" id="PS51158"/>
    </source>
</evidence>
<dbReference type="OrthoDB" id="301415at2759"/>
<feature type="domain" description="Alpha-type protein kinase" evidence="7">
    <location>
        <begin position="359"/>
        <end position="595"/>
    </location>
</feature>
<dbReference type="GO" id="GO:0031037">
    <property type="term" value="P:myosin II filament disassembly"/>
    <property type="evidence" value="ECO:0007669"/>
    <property type="project" value="TreeGrafter"/>
</dbReference>
<dbReference type="GO" id="GO:1903013">
    <property type="term" value="P:response to differentiation-inducing factor 1"/>
    <property type="evidence" value="ECO:0007669"/>
    <property type="project" value="TreeGrafter"/>
</dbReference>
<proteinExistence type="predicted"/>
<keyword evidence="1" id="KW-0723">Serine/threonine-protein kinase</keyword>
<evidence type="ECO:0000256" key="1">
    <source>
        <dbReference type="ARBA" id="ARBA00022527"/>
    </source>
</evidence>
<dbReference type="SUPFAM" id="SSF56112">
    <property type="entry name" value="Protein kinase-like (PK-like)"/>
    <property type="match status" value="1"/>
</dbReference>
<evidence type="ECO:0000256" key="5">
    <source>
        <dbReference type="ARBA" id="ARBA00022840"/>
    </source>
</evidence>
<dbReference type="Gene3D" id="3.20.200.10">
    <property type="entry name" value="MHCK/EF2 kinase"/>
    <property type="match status" value="1"/>
</dbReference>
<evidence type="ECO:0000313" key="8">
    <source>
        <dbReference type="EMBL" id="TEB18889.1"/>
    </source>
</evidence>
<dbReference type="InterPro" id="IPR004166">
    <property type="entry name" value="a-kinase_dom"/>
</dbReference>
<dbReference type="SMART" id="SM00811">
    <property type="entry name" value="Alpha_kinase"/>
    <property type="match status" value="1"/>
</dbReference>
<keyword evidence="5" id="KW-0067">ATP-binding</keyword>
<feature type="region of interest" description="Disordered" evidence="6">
    <location>
        <begin position="609"/>
        <end position="653"/>
    </location>
</feature>
<dbReference type="InterPro" id="IPR051852">
    <property type="entry name" value="Alpha-type_PK"/>
</dbReference>
<feature type="region of interest" description="Disordered" evidence="6">
    <location>
        <begin position="74"/>
        <end position="106"/>
    </location>
</feature>
<keyword evidence="2" id="KW-0808">Transferase</keyword>
<organism evidence="8 9">
    <name type="scientific">Coprinellus micaceus</name>
    <name type="common">Glistening ink-cap mushroom</name>
    <name type="synonym">Coprinus micaceus</name>
    <dbReference type="NCBI Taxonomy" id="71717"/>
    <lineage>
        <taxon>Eukaryota</taxon>
        <taxon>Fungi</taxon>
        <taxon>Dikarya</taxon>
        <taxon>Basidiomycota</taxon>
        <taxon>Agaricomycotina</taxon>
        <taxon>Agaricomycetes</taxon>
        <taxon>Agaricomycetidae</taxon>
        <taxon>Agaricales</taxon>
        <taxon>Agaricineae</taxon>
        <taxon>Psathyrellaceae</taxon>
        <taxon>Coprinellus</taxon>
    </lineage>
</organism>
<comment type="caution">
    <text evidence="8">The sequence shown here is derived from an EMBL/GenBank/DDBJ whole genome shotgun (WGS) entry which is preliminary data.</text>
</comment>
<reference evidence="8 9" key="1">
    <citation type="journal article" date="2019" name="Nat. Ecol. Evol.">
        <title>Megaphylogeny resolves global patterns of mushroom evolution.</title>
        <authorList>
            <person name="Varga T."/>
            <person name="Krizsan K."/>
            <person name="Foldi C."/>
            <person name="Dima B."/>
            <person name="Sanchez-Garcia M."/>
            <person name="Sanchez-Ramirez S."/>
            <person name="Szollosi G.J."/>
            <person name="Szarkandi J.G."/>
            <person name="Papp V."/>
            <person name="Albert L."/>
            <person name="Andreopoulos W."/>
            <person name="Angelini C."/>
            <person name="Antonin V."/>
            <person name="Barry K.W."/>
            <person name="Bougher N.L."/>
            <person name="Buchanan P."/>
            <person name="Buyck B."/>
            <person name="Bense V."/>
            <person name="Catcheside P."/>
            <person name="Chovatia M."/>
            <person name="Cooper J."/>
            <person name="Damon W."/>
            <person name="Desjardin D."/>
            <person name="Finy P."/>
            <person name="Geml J."/>
            <person name="Haridas S."/>
            <person name="Hughes K."/>
            <person name="Justo A."/>
            <person name="Karasinski D."/>
            <person name="Kautmanova I."/>
            <person name="Kiss B."/>
            <person name="Kocsube S."/>
            <person name="Kotiranta H."/>
            <person name="LaButti K.M."/>
            <person name="Lechner B.E."/>
            <person name="Liimatainen K."/>
            <person name="Lipzen A."/>
            <person name="Lukacs Z."/>
            <person name="Mihaltcheva S."/>
            <person name="Morgado L.N."/>
            <person name="Niskanen T."/>
            <person name="Noordeloos M.E."/>
            <person name="Ohm R.A."/>
            <person name="Ortiz-Santana B."/>
            <person name="Ovrebo C."/>
            <person name="Racz N."/>
            <person name="Riley R."/>
            <person name="Savchenko A."/>
            <person name="Shiryaev A."/>
            <person name="Soop K."/>
            <person name="Spirin V."/>
            <person name="Szebenyi C."/>
            <person name="Tomsovsky M."/>
            <person name="Tulloss R.E."/>
            <person name="Uehling J."/>
            <person name="Grigoriev I.V."/>
            <person name="Vagvolgyi C."/>
            <person name="Papp T."/>
            <person name="Martin F.M."/>
            <person name="Miettinen O."/>
            <person name="Hibbett D.S."/>
            <person name="Nagy L.G."/>
        </authorList>
    </citation>
    <scope>NUCLEOTIDE SEQUENCE [LARGE SCALE GENOMIC DNA]</scope>
    <source>
        <strain evidence="8 9">FP101781</strain>
    </source>
</reference>
<dbReference type="STRING" id="71717.A0A4Y7SBF2"/>
<dbReference type="GO" id="GO:0005524">
    <property type="term" value="F:ATP binding"/>
    <property type="evidence" value="ECO:0007669"/>
    <property type="project" value="UniProtKB-KW"/>
</dbReference>
<keyword evidence="4 8" id="KW-0418">Kinase</keyword>
<dbReference type="CDD" id="cd04515">
    <property type="entry name" value="Alpha_kinase"/>
    <property type="match status" value="1"/>
</dbReference>
<accession>A0A4Y7SBF2</accession>
<dbReference type="PANTHER" id="PTHR45992:SF2">
    <property type="entry name" value="EUKARYOTIC ELONGATION FACTOR 2 KINASE"/>
    <property type="match status" value="1"/>
</dbReference>
<gene>
    <name evidence="8" type="ORF">FA13DRAFT_1854513</name>
</gene>
<evidence type="ECO:0000256" key="2">
    <source>
        <dbReference type="ARBA" id="ARBA00022679"/>
    </source>
</evidence>
<sequence length="653" mass="71528">MTRCSGCSRNFPALAHDARCGHCQLKKPRALIEEWGSCSHCGSAYEHLEGALCFKCTDADDGVVQAARGAIASPVNPRAHTGPDGRVSLSSRVHEQGSDSNQERRDHAARVLAHMGSGYAEAVGRAIPGMRIAPSKLKVAATSSSGAIMKPVPRLNIKISRVTDHDKGRYRTGPTFHSVSTQIPTDMPASELAAMCWTIADNAYTKGRGRRVAEESFSILWSSSRTLLNSEWLAEGEAIGDLWRRASSNSLLVPANDVKRKVMDFHVVVQEEEDSEELNQANLAKKYLLRLPLTTNCPLDLYYPVGTADLHTQSQLLTPSDSTSGKKPRVASSGREAYTTTINRVPGTLYMATKAGYVEDEHGSLTWVEEDVPMKIIVEPKPFASGLCKDAHKMTIDGVVYAAKCYYDVGYGESVSKEDNLHHLKEEANRQRLASGCAQRFMDAATKSKISFYNLRAAHPFIVIIAEGTNKGHAWLVDTLISEHASVRKFSGTNEAGLNMVDLVGKTCDAYAHYSLYDSDCAAVFVDIQGIDSDRLPLSAKKGPTTGHFLYMFDFMMHSCDGFSGLGDNGWSGINTFVQQHTCNSICKALELTSTLSLWKTFGPGTGKNGNWFETQSEEEDGDDVLQPPTRPPSSRSNHSMAELNEYKDDEDH</sequence>
<dbReference type="GO" id="GO:0004674">
    <property type="term" value="F:protein serine/threonine kinase activity"/>
    <property type="evidence" value="ECO:0007669"/>
    <property type="project" value="UniProtKB-KW"/>
</dbReference>
<dbReference type="PROSITE" id="PS51158">
    <property type="entry name" value="ALPHA_KINASE"/>
    <property type="match status" value="1"/>
</dbReference>
<dbReference type="Proteomes" id="UP000298030">
    <property type="component" value="Unassembled WGS sequence"/>
</dbReference>
<evidence type="ECO:0000313" key="9">
    <source>
        <dbReference type="Proteomes" id="UP000298030"/>
    </source>
</evidence>
<protein>
    <submittedName>
        <fullName evidence="8">Kinase-like protein</fullName>
    </submittedName>
</protein>
<evidence type="ECO:0000256" key="6">
    <source>
        <dbReference type="SAM" id="MobiDB-lite"/>
    </source>
</evidence>
<evidence type="ECO:0000256" key="3">
    <source>
        <dbReference type="ARBA" id="ARBA00022741"/>
    </source>
</evidence>
<evidence type="ECO:0000256" key="4">
    <source>
        <dbReference type="ARBA" id="ARBA00022777"/>
    </source>
</evidence>
<feature type="region of interest" description="Disordered" evidence="6">
    <location>
        <begin position="314"/>
        <end position="334"/>
    </location>
</feature>
<dbReference type="InterPro" id="IPR011009">
    <property type="entry name" value="Kinase-like_dom_sf"/>
</dbReference>
<feature type="compositionally biased region" description="Polar residues" evidence="6">
    <location>
        <begin position="314"/>
        <end position="325"/>
    </location>
</feature>
<keyword evidence="3" id="KW-0547">Nucleotide-binding</keyword>
<feature type="compositionally biased region" description="Basic and acidic residues" evidence="6">
    <location>
        <begin position="92"/>
        <end position="106"/>
    </location>
</feature>